<gene>
    <name evidence="1" type="ordered locus">Mpe_A0878</name>
</gene>
<dbReference type="KEGG" id="mpt:Mpe_A0878"/>
<sequence length="87" mass="9483">MGRIHLHRRRPGGEGARRFFDPASALQGLPPQAQVYCCGPTALMEAVRASVHAPADRSLLSEAQRRSGRSIMVCVSRARSSVLELDL</sequence>
<dbReference type="SUPFAM" id="SSF52343">
    <property type="entry name" value="Ferredoxin reductase-like, C-terminal NADP-linked domain"/>
    <property type="match status" value="1"/>
</dbReference>
<dbReference type="EMBL" id="CP000555">
    <property type="protein sequence ID" value="ABM93840.1"/>
    <property type="molecule type" value="Genomic_DNA"/>
</dbReference>
<proteinExistence type="predicted"/>
<dbReference type="InterPro" id="IPR039261">
    <property type="entry name" value="FNR_nucleotide-bd"/>
</dbReference>
<accession>A2SE51</accession>
<evidence type="ECO:0000313" key="1">
    <source>
        <dbReference type="EMBL" id="ABM93840.1"/>
    </source>
</evidence>
<organism evidence="1 2">
    <name type="scientific">Methylibium petroleiphilum (strain ATCC BAA-1232 / LMG 22953 / PM1)</name>
    <dbReference type="NCBI Taxonomy" id="420662"/>
    <lineage>
        <taxon>Bacteria</taxon>
        <taxon>Pseudomonadati</taxon>
        <taxon>Pseudomonadota</taxon>
        <taxon>Betaproteobacteria</taxon>
        <taxon>Burkholderiales</taxon>
        <taxon>Sphaerotilaceae</taxon>
        <taxon>Methylibium</taxon>
    </lineage>
</organism>
<dbReference type="HOGENOM" id="CLU_2479805_0_0_4"/>
<dbReference type="RefSeq" id="WP_011828478.1">
    <property type="nucleotide sequence ID" value="NC_008825.1"/>
</dbReference>
<protein>
    <submittedName>
        <fullName evidence="1">Uncharacterized protein</fullName>
    </submittedName>
</protein>
<dbReference type="eggNOG" id="COG1018">
    <property type="taxonomic scope" value="Bacteria"/>
</dbReference>
<dbReference type="AlphaFoldDB" id="A2SE51"/>
<dbReference type="Proteomes" id="UP000000366">
    <property type="component" value="Chromosome"/>
</dbReference>
<reference evidence="1 2" key="1">
    <citation type="journal article" date="2007" name="J. Bacteriol.">
        <title>Whole-genome analysis of the methyl tert-butyl ether-degrading beta-proteobacterium Methylibium petroleiphilum PM1.</title>
        <authorList>
            <person name="Kane S.R."/>
            <person name="Chakicherla A.Y."/>
            <person name="Chain P.S.G."/>
            <person name="Schmidt R."/>
            <person name="Shin M.W."/>
            <person name="Legler T.C."/>
            <person name="Scow K.M."/>
            <person name="Larimer F.W."/>
            <person name="Lucas S.M."/>
            <person name="Richardson P.M."/>
            <person name="Hristova K.R."/>
        </authorList>
    </citation>
    <scope>NUCLEOTIDE SEQUENCE [LARGE SCALE GENOMIC DNA]</scope>
    <source>
        <strain evidence="2">ATCC BAA-1232 / LMG 22953 / PM1</strain>
    </source>
</reference>
<keyword evidence="2" id="KW-1185">Reference proteome</keyword>
<evidence type="ECO:0000313" key="2">
    <source>
        <dbReference type="Proteomes" id="UP000000366"/>
    </source>
</evidence>
<name>A2SE51_METPP</name>
<dbReference type="Gene3D" id="3.40.50.80">
    <property type="entry name" value="Nucleotide-binding domain of ferredoxin-NADP reductase (FNR) module"/>
    <property type="match status" value="1"/>
</dbReference>